<dbReference type="AlphaFoldDB" id="A0A1I4QWB5"/>
<dbReference type="PROSITE" id="PS51371">
    <property type="entry name" value="CBS"/>
    <property type="match status" value="2"/>
</dbReference>
<dbReference type="InterPro" id="IPR000644">
    <property type="entry name" value="CBS_dom"/>
</dbReference>
<evidence type="ECO:0000313" key="4">
    <source>
        <dbReference type="EMBL" id="SFM44374.1"/>
    </source>
</evidence>
<dbReference type="SMART" id="SM00116">
    <property type="entry name" value="CBS"/>
    <property type="match status" value="2"/>
</dbReference>
<proteinExistence type="predicted"/>
<feature type="domain" description="CBS" evidence="3">
    <location>
        <begin position="7"/>
        <end position="65"/>
    </location>
</feature>
<dbReference type="Pfam" id="PF00571">
    <property type="entry name" value="CBS"/>
    <property type="match status" value="2"/>
</dbReference>
<sequence length="131" mass="14740">MKVSDFMTRKIEWIDANASIYDAMEKLVERRIRSLIVLWQGEDKPKGVITARDIVFKVLSEGRDPRKVTVAEVACFPVICVSKDEDIHKVVNIMKELNIARVFVCDGERIIGVVALMDVMHAALVERALGG</sequence>
<dbReference type="OrthoDB" id="9802114at2"/>
<evidence type="ECO:0000313" key="5">
    <source>
        <dbReference type="Proteomes" id="UP000199611"/>
    </source>
</evidence>
<feature type="domain" description="CBS" evidence="3">
    <location>
        <begin position="74"/>
        <end position="129"/>
    </location>
</feature>
<dbReference type="RefSeq" id="WP_093392865.1">
    <property type="nucleotide sequence ID" value="NZ_FOUU01000001.1"/>
</dbReference>
<dbReference type="SUPFAM" id="SSF54631">
    <property type="entry name" value="CBS-domain pair"/>
    <property type="match status" value="1"/>
</dbReference>
<keyword evidence="5" id="KW-1185">Reference proteome</keyword>
<evidence type="ECO:0000256" key="1">
    <source>
        <dbReference type="ARBA" id="ARBA00023122"/>
    </source>
</evidence>
<dbReference type="EMBL" id="FOUU01000001">
    <property type="protein sequence ID" value="SFM44374.1"/>
    <property type="molecule type" value="Genomic_DNA"/>
</dbReference>
<dbReference type="PANTHER" id="PTHR43080">
    <property type="entry name" value="CBS DOMAIN-CONTAINING PROTEIN CBSX3, MITOCHONDRIAL"/>
    <property type="match status" value="1"/>
</dbReference>
<evidence type="ECO:0000259" key="3">
    <source>
        <dbReference type="PROSITE" id="PS51371"/>
    </source>
</evidence>
<evidence type="ECO:0000256" key="2">
    <source>
        <dbReference type="PROSITE-ProRule" id="PRU00703"/>
    </source>
</evidence>
<dbReference type="Gene3D" id="3.10.580.10">
    <property type="entry name" value="CBS-domain"/>
    <property type="match status" value="1"/>
</dbReference>
<reference evidence="4 5" key="1">
    <citation type="submission" date="2016-10" db="EMBL/GenBank/DDBJ databases">
        <authorList>
            <person name="de Groot N.N."/>
        </authorList>
    </citation>
    <scope>NUCLEOTIDE SEQUENCE [LARGE SCALE GENOMIC DNA]</scope>
    <source>
        <strain evidence="4 5">DSM 9990</strain>
    </source>
</reference>
<dbReference type="InterPro" id="IPR046342">
    <property type="entry name" value="CBS_dom_sf"/>
</dbReference>
<dbReference type="Proteomes" id="UP000199611">
    <property type="component" value="Unassembled WGS sequence"/>
</dbReference>
<name>A0A1I4QWB5_9BACT</name>
<protein>
    <submittedName>
        <fullName evidence="4">CBS domain-containing protein</fullName>
    </submittedName>
</protein>
<dbReference type="InterPro" id="IPR051257">
    <property type="entry name" value="Diverse_CBS-Domain"/>
</dbReference>
<accession>A0A1I4QWB5</accession>
<organism evidence="4 5">
    <name type="scientific">Thermodesulforhabdus norvegica</name>
    <dbReference type="NCBI Taxonomy" id="39841"/>
    <lineage>
        <taxon>Bacteria</taxon>
        <taxon>Pseudomonadati</taxon>
        <taxon>Thermodesulfobacteriota</taxon>
        <taxon>Syntrophobacteria</taxon>
        <taxon>Syntrophobacterales</taxon>
        <taxon>Thermodesulforhabdaceae</taxon>
        <taxon>Thermodesulforhabdus</taxon>
    </lineage>
</organism>
<dbReference type="PANTHER" id="PTHR43080:SF2">
    <property type="entry name" value="CBS DOMAIN-CONTAINING PROTEIN"/>
    <property type="match status" value="1"/>
</dbReference>
<dbReference type="STRING" id="39841.SAMN05660836_00260"/>
<keyword evidence="1 2" id="KW-0129">CBS domain</keyword>
<gene>
    <name evidence="4" type="ORF">SAMN05660836_00260</name>
</gene>